<accession>A0A4Q1BUF6</accession>
<evidence type="ECO:0000313" key="3">
    <source>
        <dbReference type="Proteomes" id="UP000289152"/>
    </source>
</evidence>
<dbReference type="Proteomes" id="UP000289152">
    <property type="component" value="Unassembled WGS sequence"/>
</dbReference>
<reference evidence="2 3" key="1">
    <citation type="submission" date="2016-06" db="EMBL/GenBank/DDBJ databases">
        <title>Evolution of pathogenesis and genome organization in the Tremellales.</title>
        <authorList>
            <person name="Cuomo C."/>
            <person name="Litvintseva A."/>
            <person name="Heitman J."/>
            <person name="Chen Y."/>
            <person name="Sun S."/>
            <person name="Springer D."/>
            <person name="Dromer F."/>
            <person name="Young S."/>
            <person name="Zeng Q."/>
            <person name="Chapman S."/>
            <person name="Gujja S."/>
            <person name="Saif S."/>
            <person name="Birren B."/>
        </authorList>
    </citation>
    <scope>NUCLEOTIDE SEQUENCE [LARGE SCALE GENOMIC DNA]</scope>
    <source>
        <strain evidence="2 3">ATCC 28783</strain>
    </source>
</reference>
<feature type="compositionally biased region" description="Basic residues" evidence="1">
    <location>
        <begin position="8"/>
        <end position="20"/>
    </location>
</feature>
<dbReference type="InParanoid" id="A0A4Q1BUF6"/>
<comment type="caution">
    <text evidence="2">The sequence shown here is derived from an EMBL/GenBank/DDBJ whole genome shotgun (WGS) entry which is preliminary data.</text>
</comment>
<feature type="region of interest" description="Disordered" evidence="1">
    <location>
        <begin position="1"/>
        <end position="39"/>
    </location>
</feature>
<protein>
    <submittedName>
        <fullName evidence="2">Uncharacterized protein</fullName>
    </submittedName>
</protein>
<keyword evidence="3" id="KW-1185">Reference proteome</keyword>
<organism evidence="2 3">
    <name type="scientific">Tremella mesenterica</name>
    <name type="common">Jelly fungus</name>
    <dbReference type="NCBI Taxonomy" id="5217"/>
    <lineage>
        <taxon>Eukaryota</taxon>
        <taxon>Fungi</taxon>
        <taxon>Dikarya</taxon>
        <taxon>Basidiomycota</taxon>
        <taxon>Agaricomycotina</taxon>
        <taxon>Tremellomycetes</taxon>
        <taxon>Tremellales</taxon>
        <taxon>Tremellaceae</taxon>
        <taxon>Tremella</taxon>
    </lineage>
</organism>
<evidence type="ECO:0000313" key="2">
    <source>
        <dbReference type="EMBL" id="RXK41741.1"/>
    </source>
</evidence>
<dbReference type="EMBL" id="SDIL01000006">
    <property type="protein sequence ID" value="RXK41741.1"/>
    <property type="molecule type" value="Genomic_DNA"/>
</dbReference>
<evidence type="ECO:0000256" key="1">
    <source>
        <dbReference type="SAM" id="MobiDB-lite"/>
    </source>
</evidence>
<proteinExistence type="predicted"/>
<sequence length="270" mass="29198">MFSSSPSSKKRTQLTGKRRSQGGTSGSGSSGSALPSHPRIPTLSLTDDWNIGTLYLPPKYLLASLVAGDAIAQRSGHTPVLTTDHIFFKPTPEDGVLQAEVASQLWSASYDPTYVGSKHSEFVGKFEVRLRLGTEAEPTMRNYSLPSGYSRGVVRLPGGASLRIWGETIPEGTLKRTTLTVQSTNDGRLVNLQTLTELVDSGGVEVDFWPVMPGEKEVEVLSTLDERPFKSTIRMAGLVRTSVGLQPGYKTGSEIVDKILDEVRDMGADV</sequence>
<gene>
    <name evidence="2" type="ORF">M231_00976</name>
</gene>
<dbReference type="AlphaFoldDB" id="A0A4Q1BUF6"/>
<dbReference type="VEuPathDB" id="FungiDB:TREMEDRAFT_61623"/>
<name>A0A4Q1BUF6_TREME</name>